<evidence type="ECO:0000256" key="2">
    <source>
        <dbReference type="SAM" id="MobiDB-lite"/>
    </source>
</evidence>
<comment type="caution">
    <text evidence="4">The sequence shown here is derived from an EMBL/GenBank/DDBJ whole genome shotgun (WGS) entry which is preliminary data.</text>
</comment>
<dbReference type="PANTHER" id="PTHR12984:SF6">
    <property type="entry name" value="SCY1-LIKE PROTEIN 2"/>
    <property type="match status" value="1"/>
</dbReference>
<dbReference type="PROSITE" id="PS50011">
    <property type="entry name" value="PROTEIN_KINASE_DOM"/>
    <property type="match status" value="1"/>
</dbReference>
<dbReference type="Gene3D" id="1.10.510.10">
    <property type="entry name" value="Transferase(Phosphotransferase) domain 1"/>
    <property type="match status" value="1"/>
</dbReference>
<feature type="region of interest" description="Disordered" evidence="2">
    <location>
        <begin position="784"/>
        <end position="809"/>
    </location>
</feature>
<dbReference type="AlphaFoldDB" id="A0A7J7JDE0"/>
<accession>A0A7J7JDE0</accession>
<feature type="region of interest" description="Disordered" evidence="2">
    <location>
        <begin position="683"/>
        <end position="723"/>
    </location>
</feature>
<dbReference type="InterPro" id="IPR016024">
    <property type="entry name" value="ARM-type_fold"/>
</dbReference>
<dbReference type="OrthoDB" id="79687at2759"/>
<dbReference type="SUPFAM" id="SSF48371">
    <property type="entry name" value="ARM repeat"/>
    <property type="match status" value="1"/>
</dbReference>
<dbReference type="Proteomes" id="UP000593567">
    <property type="component" value="Unassembled WGS sequence"/>
</dbReference>
<dbReference type="SMART" id="SM00220">
    <property type="entry name" value="S_TKc"/>
    <property type="match status" value="1"/>
</dbReference>
<evidence type="ECO:0000313" key="5">
    <source>
        <dbReference type="Proteomes" id="UP000593567"/>
    </source>
</evidence>
<dbReference type="GO" id="GO:0004672">
    <property type="term" value="F:protein kinase activity"/>
    <property type="evidence" value="ECO:0007669"/>
    <property type="project" value="InterPro"/>
</dbReference>
<evidence type="ECO:0000256" key="1">
    <source>
        <dbReference type="ARBA" id="ARBA00038349"/>
    </source>
</evidence>
<dbReference type="InterPro" id="IPR000719">
    <property type="entry name" value="Prot_kinase_dom"/>
</dbReference>
<feature type="region of interest" description="Disordered" evidence="2">
    <location>
        <begin position="743"/>
        <end position="763"/>
    </location>
</feature>
<gene>
    <name evidence="4" type="ORF">EB796_018031</name>
</gene>
<dbReference type="PANTHER" id="PTHR12984">
    <property type="entry name" value="SCY1-RELATED S/T PROTEIN KINASE-LIKE"/>
    <property type="match status" value="1"/>
</dbReference>
<organism evidence="4 5">
    <name type="scientific">Bugula neritina</name>
    <name type="common">Brown bryozoan</name>
    <name type="synonym">Sertularia neritina</name>
    <dbReference type="NCBI Taxonomy" id="10212"/>
    <lineage>
        <taxon>Eukaryota</taxon>
        <taxon>Metazoa</taxon>
        <taxon>Spiralia</taxon>
        <taxon>Lophotrochozoa</taxon>
        <taxon>Bryozoa</taxon>
        <taxon>Gymnolaemata</taxon>
        <taxon>Cheilostomatida</taxon>
        <taxon>Flustrina</taxon>
        <taxon>Buguloidea</taxon>
        <taxon>Bugulidae</taxon>
        <taxon>Bugula</taxon>
    </lineage>
</organism>
<keyword evidence="5" id="KW-1185">Reference proteome</keyword>
<comment type="similarity">
    <text evidence="1">Belongs to the protein kinase superfamily.</text>
</comment>
<dbReference type="InterPro" id="IPR008266">
    <property type="entry name" value="Tyr_kinase_AS"/>
</dbReference>
<protein>
    <recommendedName>
        <fullName evidence="3">Protein kinase domain-containing protein</fullName>
    </recommendedName>
</protein>
<sequence length="809" mass="90420">MLPFTMKSSGLPTDLPLTGILPLEEYIGTSGGYWKIYRTKLSTTDTEVSVFVFDKAICSKLKQQKKTILNYVRKHVDMAHNIQKYSSVTLKVILTAKENRKYIAYATEPVIGSLANIMGSYPSDISKNHMKVLENIALTEMEIKYGVVTIAETLSYLHLYEGMIHCDVSPRNVIICQNGSWRLSGFHFIMRAESPSQLEFSHKPDTLTSDFLQPDINFSAPCLLMTTPTQGSDIFSLGMLITYVYNQGISLIEGTASTSVISRNSSKNVEKLYTRSMSSAYDAIKCDIPPGLRLGLSKLISFDIEVRPTAQQLLMLGYYNDPLIKYLKRINLYDNLPECDRESILSNELVECAKHLSQKMLVCHVLPILTKEVETGNRCAGVVQTLISCLSRNLSCDCVRSICQLVNQVLSCNATDFSTQAFSLLMDNICLLVSKRSPDTSLNDALPLLVQGLRSSTQMPAALNAVSQLSKQSQPLHTLTPGLIELLQQCMESHWSAGSVELCSQFLDAMVVWIQNIHDEMFTEARCKWLLKLMVNDFNILDIVSRALRTMLSKCDSCSMAPRFIKLELSPLIENLATSPDITQLQRQTLVQLARYAEHIVATLNKEVRIEDAPASDGCTTTTTTTILSIKTVVTNMLTTNSSTKRADLKRQAHVNEPTTEFRTPSSPSNNFPTFSFVITKPAEGKDKPTLVRPERSRTTDSEKRKKLFRMDVSPSRGNNRSFGELMADLDDRFTLNCEKEFPSSISKAGRAQSLQTPEDTRKIQRQLRWSSLQTEHFQLLETQATGDSSGPQANDVLSSSDNQVQVSD</sequence>
<reference evidence="4" key="1">
    <citation type="submission" date="2020-06" db="EMBL/GenBank/DDBJ databases">
        <title>Draft genome of Bugula neritina, a colonial animal packing powerful symbionts and potential medicines.</title>
        <authorList>
            <person name="Rayko M."/>
        </authorList>
    </citation>
    <scope>NUCLEOTIDE SEQUENCE [LARGE SCALE GENOMIC DNA]</scope>
    <source>
        <strain evidence="4">Kwan_BN1</strain>
    </source>
</reference>
<feature type="domain" description="Protein kinase" evidence="3">
    <location>
        <begin position="22"/>
        <end position="324"/>
    </location>
</feature>
<dbReference type="Pfam" id="PF00069">
    <property type="entry name" value="Pkinase"/>
    <property type="match status" value="1"/>
</dbReference>
<evidence type="ECO:0000313" key="4">
    <source>
        <dbReference type="EMBL" id="KAF6023664.1"/>
    </source>
</evidence>
<dbReference type="GO" id="GO:0005524">
    <property type="term" value="F:ATP binding"/>
    <property type="evidence" value="ECO:0007669"/>
    <property type="project" value="InterPro"/>
</dbReference>
<evidence type="ECO:0000259" key="3">
    <source>
        <dbReference type="PROSITE" id="PS50011"/>
    </source>
</evidence>
<dbReference type="PROSITE" id="PS00109">
    <property type="entry name" value="PROTEIN_KINASE_TYR"/>
    <property type="match status" value="1"/>
</dbReference>
<feature type="compositionally biased region" description="Basic and acidic residues" evidence="2">
    <location>
        <begin position="683"/>
        <end position="704"/>
    </location>
</feature>
<dbReference type="InterPro" id="IPR011009">
    <property type="entry name" value="Kinase-like_dom_sf"/>
</dbReference>
<dbReference type="InterPro" id="IPR051177">
    <property type="entry name" value="CIK-Related_Protein"/>
</dbReference>
<proteinExistence type="inferred from homology"/>
<dbReference type="EMBL" id="VXIV02002680">
    <property type="protein sequence ID" value="KAF6023664.1"/>
    <property type="molecule type" value="Genomic_DNA"/>
</dbReference>
<name>A0A7J7JDE0_BUGNE</name>
<dbReference type="SUPFAM" id="SSF56112">
    <property type="entry name" value="Protein kinase-like (PK-like)"/>
    <property type="match status" value="1"/>
</dbReference>